<dbReference type="EMBL" id="MN079191">
    <property type="protein sequence ID" value="QEA06989.1"/>
    <property type="molecule type" value="Genomic_DNA"/>
</dbReference>
<name>A0A5B8RD69_9ZZZZ</name>
<gene>
    <name evidence="1" type="ORF">KBTEX_03332</name>
</gene>
<dbReference type="AlphaFoldDB" id="A0A5B8RD69"/>
<accession>A0A5B8RD69</accession>
<reference evidence="1" key="1">
    <citation type="submission" date="2019-06" db="EMBL/GenBank/DDBJ databases">
        <authorList>
            <person name="Murdoch R.W."/>
            <person name="Fathepure B."/>
        </authorList>
    </citation>
    <scope>NUCLEOTIDE SEQUENCE</scope>
</reference>
<sequence length="166" mass="18248">MLESTIFRPDSFTEALIRHRHVELIPAAGADLLGEYVANWDEAGPWWPLTEDADPDVPVAEWPRRRTRNGVHWLDAGRLGAPDLPDDLILFAGTDALGGDGGTGVYVSPWYEEVWLVTAGDDGANYARTLPTYHNRRAAQRAARQAGGTADNAMLVQLGEGVWVWV</sequence>
<protein>
    <submittedName>
        <fullName evidence="1">Uncharacterized protein</fullName>
    </submittedName>
</protein>
<evidence type="ECO:0000313" key="1">
    <source>
        <dbReference type="EMBL" id="QEA06989.1"/>
    </source>
</evidence>
<proteinExistence type="predicted"/>
<organism evidence="1">
    <name type="scientific">uncultured organism</name>
    <dbReference type="NCBI Taxonomy" id="155900"/>
    <lineage>
        <taxon>unclassified sequences</taxon>
        <taxon>environmental samples</taxon>
    </lineage>
</organism>